<organism evidence="2 3">
    <name type="scientific">Reyranella soli</name>
    <dbReference type="NCBI Taxonomy" id="1230389"/>
    <lineage>
        <taxon>Bacteria</taxon>
        <taxon>Pseudomonadati</taxon>
        <taxon>Pseudomonadota</taxon>
        <taxon>Alphaproteobacteria</taxon>
        <taxon>Hyphomicrobiales</taxon>
        <taxon>Reyranellaceae</taxon>
        <taxon>Reyranella</taxon>
    </lineage>
</organism>
<protein>
    <recommendedName>
        <fullName evidence="4">Secreted protein</fullName>
    </recommendedName>
</protein>
<evidence type="ECO:0000313" key="2">
    <source>
        <dbReference type="EMBL" id="GEP53189.1"/>
    </source>
</evidence>
<keyword evidence="1" id="KW-0732">Signal</keyword>
<sequence>MRILVLLVAVVASLLTVPAGAETSCMPGDRPIDPYYENDTFAEWPQEAQRFKNNAELVSRQRDRLRLVLDGGRSVELVDCPYGDDGYHFLYERYDQAGRFYVVRKSSHDDFSYTLVMMPTGRLFTVYGAPVWTSEKSKFLTIGCSLQPARNALVIHALDGAELTKEAEFELPCDTESCSARWDHQSWISVTCAPRDGGGKKGKEFVLMRGTNGTWNRFGR</sequence>
<dbReference type="Proteomes" id="UP000321058">
    <property type="component" value="Unassembled WGS sequence"/>
</dbReference>
<proteinExistence type="predicted"/>
<feature type="signal peptide" evidence="1">
    <location>
        <begin position="1"/>
        <end position="21"/>
    </location>
</feature>
<reference evidence="2 3" key="1">
    <citation type="submission" date="2019-07" db="EMBL/GenBank/DDBJ databases">
        <title>Whole genome shotgun sequence of Reyranella soli NBRC 108950.</title>
        <authorList>
            <person name="Hosoyama A."/>
            <person name="Uohara A."/>
            <person name="Ohji S."/>
            <person name="Ichikawa N."/>
        </authorList>
    </citation>
    <scope>NUCLEOTIDE SEQUENCE [LARGE SCALE GENOMIC DNA]</scope>
    <source>
        <strain evidence="2 3">NBRC 108950</strain>
    </source>
</reference>
<evidence type="ECO:0000256" key="1">
    <source>
        <dbReference type="SAM" id="SignalP"/>
    </source>
</evidence>
<evidence type="ECO:0008006" key="4">
    <source>
        <dbReference type="Google" id="ProtNLM"/>
    </source>
</evidence>
<gene>
    <name evidence="2" type="ORF">RSO01_03550</name>
</gene>
<dbReference type="RefSeq" id="WP_147145534.1">
    <property type="nucleotide sequence ID" value="NZ_BKAJ01000004.1"/>
</dbReference>
<dbReference type="OrthoDB" id="7375369at2"/>
<name>A0A512N2I5_9HYPH</name>
<dbReference type="AlphaFoldDB" id="A0A512N2I5"/>
<comment type="caution">
    <text evidence="2">The sequence shown here is derived from an EMBL/GenBank/DDBJ whole genome shotgun (WGS) entry which is preliminary data.</text>
</comment>
<accession>A0A512N2I5</accession>
<keyword evidence="3" id="KW-1185">Reference proteome</keyword>
<feature type="chain" id="PRO_5021943266" description="Secreted protein" evidence="1">
    <location>
        <begin position="22"/>
        <end position="220"/>
    </location>
</feature>
<evidence type="ECO:0000313" key="3">
    <source>
        <dbReference type="Proteomes" id="UP000321058"/>
    </source>
</evidence>
<dbReference type="EMBL" id="BKAJ01000004">
    <property type="protein sequence ID" value="GEP53189.1"/>
    <property type="molecule type" value="Genomic_DNA"/>
</dbReference>